<evidence type="ECO:0000256" key="2">
    <source>
        <dbReference type="SAM" id="MobiDB-lite"/>
    </source>
</evidence>
<feature type="region of interest" description="Disordered" evidence="2">
    <location>
        <begin position="294"/>
        <end position="377"/>
    </location>
</feature>
<dbReference type="EMBL" id="CP018477">
    <property type="protein sequence ID" value="ASV74886.1"/>
    <property type="molecule type" value="Genomic_DNA"/>
</dbReference>
<dbReference type="PANTHER" id="PTHR12558">
    <property type="entry name" value="CELL DIVISION CYCLE 16,23,27"/>
    <property type="match status" value="1"/>
</dbReference>
<dbReference type="AlphaFoldDB" id="A0A286RG08"/>
<dbReference type="Pfam" id="PF00515">
    <property type="entry name" value="TPR_1"/>
    <property type="match status" value="1"/>
</dbReference>
<gene>
    <name evidence="3" type="ORF">THTE_2284</name>
</gene>
<dbReference type="PANTHER" id="PTHR12558:SF13">
    <property type="entry name" value="CELL DIVISION CYCLE PROTEIN 27 HOMOLOG"/>
    <property type="match status" value="1"/>
</dbReference>
<feature type="compositionally biased region" description="Pro residues" evidence="2">
    <location>
        <begin position="336"/>
        <end position="353"/>
    </location>
</feature>
<feature type="repeat" description="TPR" evidence="1">
    <location>
        <begin position="246"/>
        <end position="279"/>
    </location>
</feature>
<dbReference type="SMART" id="SM00028">
    <property type="entry name" value="TPR"/>
    <property type="match status" value="4"/>
</dbReference>
<dbReference type="PROSITE" id="PS50293">
    <property type="entry name" value="TPR_REGION"/>
    <property type="match status" value="2"/>
</dbReference>
<dbReference type="PROSITE" id="PS51257">
    <property type="entry name" value="PROKAR_LIPOPROTEIN"/>
    <property type="match status" value="1"/>
</dbReference>
<evidence type="ECO:0000256" key="1">
    <source>
        <dbReference type="PROSITE-ProRule" id="PRU00339"/>
    </source>
</evidence>
<keyword evidence="1" id="KW-0802">TPR repeat</keyword>
<feature type="repeat" description="TPR" evidence="1">
    <location>
        <begin position="148"/>
        <end position="181"/>
    </location>
</feature>
<evidence type="ECO:0000313" key="3">
    <source>
        <dbReference type="EMBL" id="ASV74886.1"/>
    </source>
</evidence>
<dbReference type="SUPFAM" id="SSF48452">
    <property type="entry name" value="TPR-like"/>
    <property type="match status" value="1"/>
</dbReference>
<dbReference type="KEGG" id="ttf:THTE_2284"/>
<feature type="compositionally biased region" description="Polar residues" evidence="2">
    <location>
        <begin position="294"/>
        <end position="303"/>
    </location>
</feature>
<accession>A0A286RG08</accession>
<dbReference type="Pfam" id="PF13432">
    <property type="entry name" value="TPR_16"/>
    <property type="match status" value="1"/>
</dbReference>
<organism evidence="3 4">
    <name type="scientific">Thermogutta terrifontis</name>
    <dbReference type="NCBI Taxonomy" id="1331910"/>
    <lineage>
        <taxon>Bacteria</taxon>
        <taxon>Pseudomonadati</taxon>
        <taxon>Planctomycetota</taxon>
        <taxon>Planctomycetia</taxon>
        <taxon>Pirellulales</taxon>
        <taxon>Thermoguttaceae</taxon>
        <taxon>Thermogutta</taxon>
    </lineage>
</organism>
<dbReference type="Gene3D" id="1.25.40.10">
    <property type="entry name" value="Tetratricopeptide repeat domain"/>
    <property type="match status" value="2"/>
</dbReference>
<feature type="region of interest" description="Disordered" evidence="2">
    <location>
        <begin position="31"/>
        <end position="58"/>
    </location>
</feature>
<evidence type="ECO:0000313" key="4">
    <source>
        <dbReference type="Proteomes" id="UP000215086"/>
    </source>
</evidence>
<proteinExistence type="predicted"/>
<reference evidence="3 4" key="1">
    <citation type="journal article" name="Front. Microbiol.">
        <title>Sugar Metabolism of the First Thermophilic Planctomycete Thermogutta terrifontis: Comparative Genomic and Transcriptomic Approaches.</title>
        <authorList>
            <person name="Elcheninov A.G."/>
            <person name="Menzel P."/>
            <person name="Gudbergsdottir S.R."/>
            <person name="Slesarev A.I."/>
            <person name="Kadnikov V.V."/>
            <person name="Krogh A."/>
            <person name="Bonch-Osmolovskaya E.A."/>
            <person name="Peng X."/>
            <person name="Kublanov I.V."/>
        </authorList>
    </citation>
    <scope>NUCLEOTIDE SEQUENCE [LARGE SCALE GENOMIC DNA]</scope>
    <source>
        <strain evidence="3 4">R1</strain>
    </source>
</reference>
<dbReference type="Pfam" id="PF14559">
    <property type="entry name" value="TPR_19"/>
    <property type="match status" value="1"/>
</dbReference>
<keyword evidence="4" id="KW-1185">Reference proteome</keyword>
<feature type="repeat" description="TPR" evidence="1">
    <location>
        <begin position="182"/>
        <end position="215"/>
    </location>
</feature>
<protein>
    <submittedName>
        <fullName evidence="3">TPR repeat protein</fullName>
    </submittedName>
</protein>
<sequence length="377" mass="40529">MIRVGFQLVHPLGFFLVIALFAGCRSTSLSANNTRSGTLSEAPLFNRTTSAKPPTAPLATQAGGANGANPSGEFDLLAGVKDGLEKVGELLTFSEPVHQAPDPTSLRTKAKPSPRLYVAMARLAEDAQQPENAEQYYQKALQLDPKYLDALLGLGRLKDRQGNMEDALNYYSKAVKAHPDSAPAWNHLGLCYARLGRSRDAINAFEKAVNLAPREPRYRHNLATVLVQIGDLSGAMRHLSAVHDEATACYNLGYLLAKKGDNVAALRYFNRALAIRPNFPDAIAWRDALTSRLKTSAPSTANTERIAPDPSKIGQRVDFGQNRNLSSETAGAPTISPSPAPSPSLVAPLPPIDEAPGLFTSSQEQSASAVQPFPPIR</sequence>
<name>A0A286RG08_9BACT</name>
<dbReference type="InterPro" id="IPR011990">
    <property type="entry name" value="TPR-like_helical_dom_sf"/>
</dbReference>
<dbReference type="Proteomes" id="UP000215086">
    <property type="component" value="Chromosome"/>
</dbReference>
<dbReference type="PROSITE" id="PS50005">
    <property type="entry name" value="TPR"/>
    <property type="match status" value="4"/>
</dbReference>
<dbReference type="RefSeq" id="WP_168175819.1">
    <property type="nucleotide sequence ID" value="NZ_CP018477.1"/>
</dbReference>
<feature type="repeat" description="TPR" evidence="1">
    <location>
        <begin position="114"/>
        <end position="147"/>
    </location>
</feature>
<dbReference type="InterPro" id="IPR019734">
    <property type="entry name" value="TPR_rpt"/>
</dbReference>
<feature type="compositionally biased region" description="Polar residues" evidence="2">
    <location>
        <begin position="359"/>
        <end position="369"/>
    </location>
</feature>